<reference evidence="9 10" key="1">
    <citation type="submission" date="2020-08" db="EMBL/GenBank/DDBJ databases">
        <title>Sequencing the genomes of 1000 actinobacteria strains.</title>
        <authorList>
            <person name="Klenk H.-P."/>
        </authorList>
    </citation>
    <scope>NUCLEOTIDE SEQUENCE [LARGE SCALE GENOMIC DNA]</scope>
    <source>
        <strain evidence="9 10">DSM 102122</strain>
    </source>
</reference>
<gene>
    <name evidence="9" type="ORF">HD601_005689</name>
</gene>
<keyword evidence="3" id="KW-1003">Cell membrane</keyword>
<protein>
    <submittedName>
        <fullName evidence="9">ABC-type glycerol-3-phosphate transport system permease component</fullName>
    </submittedName>
</protein>
<feature type="transmembrane region" description="Helical" evidence="7">
    <location>
        <begin position="33"/>
        <end position="54"/>
    </location>
</feature>
<dbReference type="InterPro" id="IPR035906">
    <property type="entry name" value="MetI-like_sf"/>
</dbReference>
<dbReference type="Gene3D" id="1.10.3720.10">
    <property type="entry name" value="MetI-like"/>
    <property type="match status" value="1"/>
</dbReference>
<evidence type="ECO:0000256" key="5">
    <source>
        <dbReference type="ARBA" id="ARBA00022989"/>
    </source>
</evidence>
<comment type="similarity">
    <text evidence="7">Belongs to the binding-protein-dependent transport system permease family.</text>
</comment>
<evidence type="ECO:0000256" key="7">
    <source>
        <dbReference type="RuleBase" id="RU363032"/>
    </source>
</evidence>
<dbReference type="AlphaFoldDB" id="A0A7W9LPB8"/>
<evidence type="ECO:0000256" key="3">
    <source>
        <dbReference type="ARBA" id="ARBA00022475"/>
    </source>
</evidence>
<evidence type="ECO:0000256" key="4">
    <source>
        <dbReference type="ARBA" id="ARBA00022692"/>
    </source>
</evidence>
<organism evidence="9 10">
    <name type="scientific">Jiangella mangrovi</name>
    <dbReference type="NCBI Taxonomy" id="1524084"/>
    <lineage>
        <taxon>Bacteria</taxon>
        <taxon>Bacillati</taxon>
        <taxon>Actinomycetota</taxon>
        <taxon>Actinomycetes</taxon>
        <taxon>Jiangellales</taxon>
        <taxon>Jiangellaceae</taxon>
        <taxon>Jiangella</taxon>
    </lineage>
</organism>
<dbReference type="GO" id="GO:0055085">
    <property type="term" value="P:transmembrane transport"/>
    <property type="evidence" value="ECO:0007669"/>
    <property type="project" value="InterPro"/>
</dbReference>
<evidence type="ECO:0000313" key="10">
    <source>
        <dbReference type="Proteomes" id="UP000542813"/>
    </source>
</evidence>
<keyword evidence="2 7" id="KW-0813">Transport</keyword>
<feature type="transmembrane region" description="Helical" evidence="7">
    <location>
        <begin position="161"/>
        <end position="182"/>
    </location>
</feature>
<comment type="subcellular location">
    <subcellularLocation>
        <location evidence="1 7">Cell membrane</location>
        <topology evidence="1 7">Multi-pass membrane protein</topology>
    </subcellularLocation>
</comment>
<dbReference type="Proteomes" id="UP000542813">
    <property type="component" value="Unassembled WGS sequence"/>
</dbReference>
<dbReference type="EMBL" id="JACHMM010000001">
    <property type="protein sequence ID" value="MBB5791114.1"/>
    <property type="molecule type" value="Genomic_DNA"/>
</dbReference>
<keyword evidence="6 7" id="KW-0472">Membrane</keyword>
<dbReference type="RefSeq" id="WP_221441393.1">
    <property type="nucleotide sequence ID" value="NZ_JACHMM010000001.1"/>
</dbReference>
<evidence type="ECO:0000256" key="2">
    <source>
        <dbReference type="ARBA" id="ARBA00022448"/>
    </source>
</evidence>
<sequence length="310" mass="34029">MTETRSAETRPAETRPAETRPVWMERPTVPTSVIKAIVLVVVAVIMIYPFVYVISVSLSSPDAVRAGDVLLFPIDPTLEAYRIILSNGLVARALLVSVGVTAVGTLLSVVLTVTLAYGLTRTRDVPGARIILYLVLFTMLFSAGIIPNYLLVKSLGLLDTYAALIIPVAVSAFNLVVIRNFFMNLPQELLDSARVDGASEWQILWRIVMPLSKAAVAVIALFYGVAYWNDFFHAMIYLNDTEKWPVQLVLRQYVLGGSPFGDQAVNEQIQLVAKNLQMAVVVLATIPILVVYPFLQRFFTTGVLTGAIKG</sequence>
<proteinExistence type="inferred from homology"/>
<feature type="transmembrane region" description="Helical" evidence="7">
    <location>
        <begin position="94"/>
        <end position="118"/>
    </location>
</feature>
<evidence type="ECO:0000256" key="6">
    <source>
        <dbReference type="ARBA" id="ARBA00023136"/>
    </source>
</evidence>
<name>A0A7W9LPB8_9ACTN</name>
<dbReference type="SUPFAM" id="SSF161098">
    <property type="entry name" value="MetI-like"/>
    <property type="match status" value="1"/>
</dbReference>
<feature type="transmembrane region" description="Helical" evidence="7">
    <location>
        <begin position="203"/>
        <end position="228"/>
    </location>
</feature>
<dbReference type="GO" id="GO:0005886">
    <property type="term" value="C:plasma membrane"/>
    <property type="evidence" value="ECO:0007669"/>
    <property type="project" value="UniProtKB-SubCell"/>
</dbReference>
<feature type="domain" description="ABC transmembrane type-1" evidence="8">
    <location>
        <begin position="94"/>
        <end position="295"/>
    </location>
</feature>
<evidence type="ECO:0000256" key="1">
    <source>
        <dbReference type="ARBA" id="ARBA00004651"/>
    </source>
</evidence>
<dbReference type="InterPro" id="IPR000515">
    <property type="entry name" value="MetI-like"/>
</dbReference>
<comment type="caution">
    <text evidence="9">The sequence shown here is derived from an EMBL/GenBank/DDBJ whole genome shotgun (WGS) entry which is preliminary data.</text>
</comment>
<accession>A0A7W9LPB8</accession>
<evidence type="ECO:0000259" key="8">
    <source>
        <dbReference type="PROSITE" id="PS50928"/>
    </source>
</evidence>
<dbReference type="PANTHER" id="PTHR43744:SF9">
    <property type="entry name" value="POLYGALACTURONAN_RHAMNOGALACTURONAN TRANSPORT SYSTEM PERMEASE PROTEIN YTCP"/>
    <property type="match status" value="1"/>
</dbReference>
<dbReference type="PANTHER" id="PTHR43744">
    <property type="entry name" value="ABC TRANSPORTER PERMEASE PROTEIN MG189-RELATED-RELATED"/>
    <property type="match status" value="1"/>
</dbReference>
<keyword evidence="4 7" id="KW-0812">Transmembrane</keyword>
<feature type="transmembrane region" description="Helical" evidence="7">
    <location>
        <begin position="130"/>
        <end position="149"/>
    </location>
</feature>
<keyword evidence="10" id="KW-1185">Reference proteome</keyword>
<feature type="transmembrane region" description="Helical" evidence="7">
    <location>
        <begin position="276"/>
        <end position="295"/>
    </location>
</feature>
<dbReference type="CDD" id="cd06261">
    <property type="entry name" value="TM_PBP2"/>
    <property type="match status" value="1"/>
</dbReference>
<keyword evidence="5 7" id="KW-1133">Transmembrane helix</keyword>
<dbReference type="Pfam" id="PF00528">
    <property type="entry name" value="BPD_transp_1"/>
    <property type="match status" value="1"/>
</dbReference>
<evidence type="ECO:0000313" key="9">
    <source>
        <dbReference type="EMBL" id="MBB5791114.1"/>
    </source>
</evidence>
<dbReference type="PROSITE" id="PS50928">
    <property type="entry name" value="ABC_TM1"/>
    <property type="match status" value="1"/>
</dbReference>